<sequence>SQRRVTSQAITPASVLHLINPSHSHNRASNEIQYADGSFRWHRVNQGGYLFWIRVSAG</sequence>
<proteinExistence type="predicted"/>
<protein>
    <submittedName>
        <fullName evidence="1">Uncharacterized protein</fullName>
    </submittedName>
</protein>
<name>A0A382W550_9ZZZZ</name>
<feature type="non-terminal residue" evidence="1">
    <location>
        <position position="1"/>
    </location>
</feature>
<gene>
    <name evidence="1" type="ORF">METZ01_LOCUS406668</name>
</gene>
<dbReference type="AlphaFoldDB" id="A0A382W550"/>
<dbReference type="EMBL" id="UINC01157043">
    <property type="protein sequence ID" value="SVD53814.1"/>
    <property type="molecule type" value="Genomic_DNA"/>
</dbReference>
<reference evidence="1" key="1">
    <citation type="submission" date="2018-05" db="EMBL/GenBank/DDBJ databases">
        <authorList>
            <person name="Lanie J.A."/>
            <person name="Ng W.-L."/>
            <person name="Kazmierczak K.M."/>
            <person name="Andrzejewski T.M."/>
            <person name="Davidsen T.M."/>
            <person name="Wayne K.J."/>
            <person name="Tettelin H."/>
            <person name="Glass J.I."/>
            <person name="Rusch D."/>
            <person name="Podicherti R."/>
            <person name="Tsui H.-C.T."/>
            <person name="Winkler M.E."/>
        </authorList>
    </citation>
    <scope>NUCLEOTIDE SEQUENCE</scope>
</reference>
<accession>A0A382W550</accession>
<organism evidence="1">
    <name type="scientific">marine metagenome</name>
    <dbReference type="NCBI Taxonomy" id="408172"/>
    <lineage>
        <taxon>unclassified sequences</taxon>
        <taxon>metagenomes</taxon>
        <taxon>ecological metagenomes</taxon>
    </lineage>
</organism>
<evidence type="ECO:0000313" key="1">
    <source>
        <dbReference type="EMBL" id="SVD53814.1"/>
    </source>
</evidence>